<keyword evidence="1" id="KW-0472">Membrane</keyword>
<dbReference type="Proteomes" id="UP000297258">
    <property type="component" value="Unassembled WGS sequence"/>
</dbReference>
<feature type="transmembrane region" description="Helical" evidence="1">
    <location>
        <begin position="65"/>
        <end position="86"/>
    </location>
</feature>
<keyword evidence="1" id="KW-0812">Transmembrane</keyword>
<keyword evidence="3" id="KW-1185">Reference proteome</keyword>
<gene>
    <name evidence="2" type="ORF">E4O92_21190</name>
</gene>
<feature type="transmembrane region" description="Helical" evidence="1">
    <location>
        <begin position="35"/>
        <end position="53"/>
    </location>
</feature>
<proteinExistence type="predicted"/>
<keyword evidence="1" id="KW-1133">Transmembrane helix</keyword>
<reference evidence="2 3" key="1">
    <citation type="submission" date="2019-03" db="EMBL/GenBank/DDBJ databases">
        <title>Draft genome of Massilia hortus sp. nov., a novel bacterial species of the Oxalobacteraceae family.</title>
        <authorList>
            <person name="Peta V."/>
            <person name="Raths R."/>
            <person name="Bucking H."/>
        </authorList>
    </citation>
    <scope>NUCLEOTIDE SEQUENCE [LARGE SCALE GENOMIC DNA]</scope>
    <source>
        <strain evidence="2 3">ONC3</strain>
    </source>
</reference>
<comment type="caution">
    <text evidence="2">The sequence shown here is derived from an EMBL/GenBank/DDBJ whole genome shotgun (WGS) entry which is preliminary data.</text>
</comment>
<evidence type="ECO:0000256" key="1">
    <source>
        <dbReference type="SAM" id="Phobius"/>
    </source>
</evidence>
<name>A0A4Y9SV49_9BURK</name>
<organism evidence="2 3">
    <name type="scientific">Massilia horti</name>
    <dbReference type="NCBI Taxonomy" id="2562153"/>
    <lineage>
        <taxon>Bacteria</taxon>
        <taxon>Pseudomonadati</taxon>
        <taxon>Pseudomonadota</taxon>
        <taxon>Betaproteobacteria</taxon>
        <taxon>Burkholderiales</taxon>
        <taxon>Oxalobacteraceae</taxon>
        <taxon>Telluria group</taxon>
        <taxon>Massilia</taxon>
    </lineage>
</organism>
<sequence length="114" mass="11966">MRVHALNLLIALLVSGLITFGLVSADANTIKGTMAVGSFLFLGCTLGTALGCQVEQPRTAVNLKVLSGTFFVVGLAIQLVFSFGMFSQTSYVITDGVVFLTFILTANAVFGAKQ</sequence>
<accession>A0A4Y9SV49</accession>
<dbReference type="EMBL" id="SPUM01000137">
    <property type="protein sequence ID" value="TFW28523.1"/>
    <property type="molecule type" value="Genomic_DNA"/>
</dbReference>
<dbReference type="AlphaFoldDB" id="A0A4Y9SV49"/>
<feature type="transmembrane region" description="Helical" evidence="1">
    <location>
        <begin position="92"/>
        <end position="112"/>
    </location>
</feature>
<protein>
    <submittedName>
        <fullName evidence="2">Uncharacterized protein</fullName>
    </submittedName>
</protein>
<evidence type="ECO:0000313" key="3">
    <source>
        <dbReference type="Proteomes" id="UP000297258"/>
    </source>
</evidence>
<evidence type="ECO:0000313" key="2">
    <source>
        <dbReference type="EMBL" id="TFW28523.1"/>
    </source>
</evidence>
<dbReference type="RefSeq" id="WP_135191651.1">
    <property type="nucleotide sequence ID" value="NZ_SPUM01000137.1"/>
</dbReference>